<dbReference type="SUPFAM" id="SSF52954">
    <property type="entry name" value="Class II aaRS ABD-related"/>
    <property type="match status" value="1"/>
</dbReference>
<dbReference type="InterPro" id="IPR036621">
    <property type="entry name" value="Anticodon-bd_dom_sf"/>
</dbReference>
<dbReference type="PANTHER" id="PTHR43382:SF2">
    <property type="entry name" value="BIFUNCTIONAL GLUTAMATE_PROLINE--TRNA LIGASE"/>
    <property type="match status" value="1"/>
</dbReference>
<dbReference type="PANTHER" id="PTHR43382">
    <property type="entry name" value="PROLYL-TRNA SYNTHETASE"/>
    <property type="match status" value="1"/>
</dbReference>
<dbReference type="GO" id="GO:0006433">
    <property type="term" value="P:prolyl-tRNA aminoacylation"/>
    <property type="evidence" value="ECO:0007669"/>
    <property type="project" value="InterPro"/>
</dbReference>
<keyword evidence="4" id="KW-1185">Reference proteome</keyword>
<feature type="compositionally biased region" description="Low complexity" evidence="1">
    <location>
        <begin position="52"/>
        <end position="64"/>
    </location>
</feature>
<dbReference type="Gene3D" id="3.40.50.800">
    <property type="entry name" value="Anticodon-binding domain"/>
    <property type="match status" value="1"/>
</dbReference>
<dbReference type="Pfam" id="PF03129">
    <property type="entry name" value="HGTP_anticodon"/>
    <property type="match status" value="1"/>
</dbReference>
<reference evidence="3" key="1">
    <citation type="submission" date="2020-10" db="EMBL/GenBank/DDBJ databases">
        <title>Unveiling of a novel bifunctional photoreceptor, Dualchrome1, isolated from a cosmopolitan green alga.</title>
        <authorList>
            <person name="Suzuki S."/>
            <person name="Kawachi M."/>
        </authorList>
    </citation>
    <scope>NUCLEOTIDE SEQUENCE</scope>
    <source>
        <strain evidence="3">NIES 2893</strain>
    </source>
</reference>
<feature type="compositionally biased region" description="Basic and acidic residues" evidence="1">
    <location>
        <begin position="42"/>
        <end position="51"/>
    </location>
</feature>
<dbReference type="EMBL" id="BNJQ01000003">
    <property type="protein sequence ID" value="GHP02321.1"/>
    <property type="molecule type" value="Genomic_DNA"/>
</dbReference>
<accession>A0A830H9Q7</accession>
<proteinExistence type="predicted"/>
<dbReference type="InterPro" id="IPR004154">
    <property type="entry name" value="Anticodon-bd"/>
</dbReference>
<evidence type="ECO:0000313" key="3">
    <source>
        <dbReference type="EMBL" id="GHP02321.1"/>
    </source>
</evidence>
<dbReference type="OrthoDB" id="548194at2759"/>
<dbReference type="Proteomes" id="UP000660262">
    <property type="component" value="Unassembled WGS sequence"/>
</dbReference>
<protein>
    <recommendedName>
        <fullName evidence="2">Anticodon-binding domain-containing protein</fullName>
    </recommendedName>
</protein>
<sequence length="277" mass="30607">MTEEEDVNPTEAVQNASQHKKRRRSSKASASAEVDLLSSLDPEERRRRETQRACQKLALQAQAQGNKYRKPQWARNGAAAANQGSMSRSQKRKLATPHVVVLPVLWQSRRHEAERVRRACENATTALQRARLRVVLDDDVATLPGRRMRKWEERGVKVRLELGPRDVDAHKAILACQGGEAGTVAEKTEVGLSPGDLVPAILDALQRLGVALGDDVDVEAAKEEAKQVAEEERKRSFSQAEGGKRKGGDDMDDFELNDGGGGGRPNSSMNKRQHVRL</sequence>
<name>A0A830H9Q7_9CHLO</name>
<feature type="compositionally biased region" description="Basic and acidic residues" evidence="1">
    <location>
        <begin position="223"/>
        <end position="235"/>
    </location>
</feature>
<evidence type="ECO:0000256" key="1">
    <source>
        <dbReference type="SAM" id="MobiDB-lite"/>
    </source>
</evidence>
<dbReference type="GO" id="GO:0004827">
    <property type="term" value="F:proline-tRNA ligase activity"/>
    <property type="evidence" value="ECO:0007669"/>
    <property type="project" value="InterPro"/>
</dbReference>
<dbReference type="GO" id="GO:0017101">
    <property type="term" value="C:aminoacyl-tRNA synthetase multienzyme complex"/>
    <property type="evidence" value="ECO:0007669"/>
    <property type="project" value="TreeGrafter"/>
</dbReference>
<dbReference type="GO" id="GO:0005737">
    <property type="term" value="C:cytoplasm"/>
    <property type="evidence" value="ECO:0007669"/>
    <property type="project" value="InterPro"/>
</dbReference>
<evidence type="ECO:0000313" key="4">
    <source>
        <dbReference type="Proteomes" id="UP000660262"/>
    </source>
</evidence>
<dbReference type="AlphaFoldDB" id="A0A830H9Q7"/>
<comment type="caution">
    <text evidence="3">The sequence shown here is derived from an EMBL/GenBank/DDBJ whole genome shotgun (WGS) entry which is preliminary data.</text>
</comment>
<dbReference type="GO" id="GO:0005524">
    <property type="term" value="F:ATP binding"/>
    <property type="evidence" value="ECO:0007669"/>
    <property type="project" value="InterPro"/>
</dbReference>
<evidence type="ECO:0000259" key="2">
    <source>
        <dbReference type="Pfam" id="PF03129"/>
    </source>
</evidence>
<organism evidence="3 4">
    <name type="scientific">Pycnococcus provasolii</name>
    <dbReference type="NCBI Taxonomy" id="41880"/>
    <lineage>
        <taxon>Eukaryota</taxon>
        <taxon>Viridiplantae</taxon>
        <taxon>Chlorophyta</taxon>
        <taxon>Pseudoscourfieldiophyceae</taxon>
        <taxon>Pseudoscourfieldiales</taxon>
        <taxon>Pycnococcaceae</taxon>
        <taxon>Pycnococcus</taxon>
    </lineage>
</organism>
<feature type="region of interest" description="Disordered" evidence="1">
    <location>
        <begin position="223"/>
        <end position="277"/>
    </location>
</feature>
<gene>
    <name evidence="3" type="ORF">PPROV_000107800</name>
</gene>
<feature type="region of interest" description="Disordered" evidence="1">
    <location>
        <begin position="1"/>
        <end position="94"/>
    </location>
</feature>
<feature type="domain" description="Anticodon-binding" evidence="2">
    <location>
        <begin position="98"/>
        <end position="171"/>
    </location>
</feature>
<dbReference type="InterPro" id="IPR004499">
    <property type="entry name" value="Pro-tRNA-ligase_IIa_arc-type"/>
</dbReference>